<comment type="caution">
    <text evidence="2">The sequence shown here is derived from an EMBL/GenBank/DDBJ whole genome shotgun (WGS) entry which is preliminary data.</text>
</comment>
<dbReference type="Proteomes" id="UP000637774">
    <property type="component" value="Unassembled WGS sequence"/>
</dbReference>
<name>A0ABQ2A941_9BACT</name>
<dbReference type="PROSITE" id="PS50994">
    <property type="entry name" value="INTEGRASE"/>
    <property type="match status" value="1"/>
</dbReference>
<accession>A0ABQ2A941</accession>
<reference evidence="3" key="1">
    <citation type="journal article" date="2019" name="Int. J. Syst. Evol. Microbiol.">
        <title>The Global Catalogue of Microorganisms (GCM) 10K type strain sequencing project: providing services to taxonomists for standard genome sequencing and annotation.</title>
        <authorList>
            <consortium name="The Broad Institute Genomics Platform"/>
            <consortium name="The Broad Institute Genome Sequencing Center for Infectious Disease"/>
            <person name="Wu L."/>
            <person name="Ma J."/>
        </authorList>
    </citation>
    <scope>NUCLEOTIDE SEQUENCE [LARGE SCALE GENOMIC DNA]</scope>
    <source>
        <strain evidence="3">CGMCC 1.14966</strain>
    </source>
</reference>
<evidence type="ECO:0000313" key="3">
    <source>
        <dbReference type="Proteomes" id="UP000637774"/>
    </source>
</evidence>
<dbReference type="Gene3D" id="3.30.420.10">
    <property type="entry name" value="Ribonuclease H-like superfamily/Ribonuclease H"/>
    <property type="match status" value="1"/>
</dbReference>
<evidence type="ECO:0000313" key="2">
    <source>
        <dbReference type="EMBL" id="GGH86463.1"/>
    </source>
</evidence>
<dbReference type="InterPro" id="IPR001584">
    <property type="entry name" value="Integrase_cat-core"/>
</dbReference>
<evidence type="ECO:0000259" key="1">
    <source>
        <dbReference type="PROSITE" id="PS50994"/>
    </source>
</evidence>
<dbReference type="PANTHER" id="PTHR46889:SF4">
    <property type="entry name" value="TRANSPOSASE INSO FOR INSERTION SEQUENCE ELEMENT IS911B-RELATED"/>
    <property type="match status" value="1"/>
</dbReference>
<dbReference type="InterPro" id="IPR036397">
    <property type="entry name" value="RNaseH_sf"/>
</dbReference>
<dbReference type="InterPro" id="IPR048020">
    <property type="entry name" value="Transpos_IS3"/>
</dbReference>
<keyword evidence="3" id="KW-1185">Reference proteome</keyword>
<dbReference type="Pfam" id="PF13276">
    <property type="entry name" value="HTH_21"/>
    <property type="match status" value="1"/>
</dbReference>
<proteinExistence type="predicted"/>
<dbReference type="InterPro" id="IPR025948">
    <property type="entry name" value="HTH-like_dom"/>
</dbReference>
<dbReference type="Pfam" id="PF00665">
    <property type="entry name" value="rve"/>
    <property type="match status" value="1"/>
</dbReference>
<dbReference type="SUPFAM" id="SSF53098">
    <property type="entry name" value="Ribonuclease H-like"/>
    <property type="match status" value="1"/>
</dbReference>
<dbReference type="RefSeq" id="WP_188562226.1">
    <property type="nucleotide sequence ID" value="NZ_BMGY01000020.1"/>
</dbReference>
<protein>
    <recommendedName>
        <fullName evidence="1">Integrase catalytic domain-containing protein</fullName>
    </recommendedName>
</protein>
<dbReference type="InterPro" id="IPR012337">
    <property type="entry name" value="RNaseH-like_sf"/>
</dbReference>
<dbReference type="InterPro" id="IPR050900">
    <property type="entry name" value="Transposase_IS3/IS150/IS904"/>
</dbReference>
<sequence length="223" mass="25170">MPASGYYAWQTGQQRAVAAQTPAWETALVKAFGIHQRRYGTRRLQVALREKGHRVGRQRLRTAMRRRGLRALQPKTYTPRTTDSTHGLRCAPNRLLDQPKPTQANQVWVSDITYLPLANGEWAYLCAFQDRCTKHVVGWHAGAAMPEELVTTALQRASFAQPPTPSLIVHSDRGGQYCGNAHRALLHQHGAVRSQCRRGECYDNAQAESLCSRLKMEVLELRE</sequence>
<gene>
    <name evidence="2" type="ORF">GCM10011495_23090</name>
</gene>
<organism evidence="2 3">
    <name type="scientific">Hymenobacter frigidus</name>
    <dbReference type="NCBI Taxonomy" id="1524095"/>
    <lineage>
        <taxon>Bacteria</taxon>
        <taxon>Pseudomonadati</taxon>
        <taxon>Bacteroidota</taxon>
        <taxon>Cytophagia</taxon>
        <taxon>Cytophagales</taxon>
        <taxon>Hymenobacteraceae</taxon>
        <taxon>Hymenobacter</taxon>
    </lineage>
</organism>
<dbReference type="EMBL" id="BMGY01000020">
    <property type="protein sequence ID" value="GGH86463.1"/>
    <property type="molecule type" value="Genomic_DNA"/>
</dbReference>
<dbReference type="PANTHER" id="PTHR46889">
    <property type="entry name" value="TRANSPOSASE INSF FOR INSERTION SEQUENCE IS3B-RELATED"/>
    <property type="match status" value="1"/>
</dbReference>
<dbReference type="NCBIfam" id="NF033516">
    <property type="entry name" value="transpos_IS3"/>
    <property type="match status" value="1"/>
</dbReference>
<feature type="domain" description="Integrase catalytic" evidence="1">
    <location>
        <begin position="97"/>
        <end position="223"/>
    </location>
</feature>